<dbReference type="Proteomes" id="UP000053660">
    <property type="component" value="Unassembled WGS sequence"/>
</dbReference>
<evidence type="ECO:0000313" key="3">
    <source>
        <dbReference type="EMBL" id="KHJ92526.1"/>
    </source>
</evidence>
<dbReference type="EMBL" id="KN551306">
    <property type="protein sequence ID" value="KHJ92526.1"/>
    <property type="molecule type" value="Genomic_DNA"/>
</dbReference>
<dbReference type="OrthoDB" id="5877184at2759"/>
<feature type="compositionally biased region" description="Low complexity" evidence="1">
    <location>
        <begin position="154"/>
        <end position="181"/>
    </location>
</feature>
<reference evidence="3 4" key="1">
    <citation type="submission" date="2014-03" db="EMBL/GenBank/DDBJ databases">
        <title>Draft genome of the hookworm Oesophagostomum dentatum.</title>
        <authorList>
            <person name="Mitreva M."/>
        </authorList>
    </citation>
    <scope>NUCLEOTIDE SEQUENCE [LARGE SCALE GENOMIC DNA]</scope>
    <source>
        <strain evidence="3 4">OD-Hann</strain>
    </source>
</reference>
<keyword evidence="4" id="KW-1185">Reference proteome</keyword>
<feature type="domain" description="SXP/RAL-2 family protein Ani s 5-like cation-binding" evidence="2">
    <location>
        <begin position="35"/>
        <end position="128"/>
    </location>
</feature>
<name>A0A0B1T8P2_OESDE</name>
<dbReference type="InterPro" id="IPR052823">
    <property type="entry name" value="SXP/RAL-2_related"/>
</dbReference>
<feature type="region of interest" description="Disordered" evidence="1">
    <location>
        <begin position="152"/>
        <end position="181"/>
    </location>
</feature>
<evidence type="ECO:0000313" key="4">
    <source>
        <dbReference type="Proteomes" id="UP000053660"/>
    </source>
</evidence>
<dbReference type="PANTHER" id="PTHR21593">
    <property type="entry name" value="PRION-LIKE- Q/N-RICH -DOMAIN-BEARING PROTEIN PROTEIN"/>
    <property type="match status" value="1"/>
</dbReference>
<dbReference type="PANTHER" id="PTHR21593:SF36">
    <property type="entry name" value="DUF148 DOMAIN-CONTAINING PROTEIN-RELATED"/>
    <property type="match status" value="1"/>
</dbReference>
<accession>A0A0B1T8P2</accession>
<gene>
    <name evidence="3" type="ORF">OESDEN_07588</name>
</gene>
<dbReference type="InterPro" id="IPR003677">
    <property type="entry name" value="ANIS5_cation-bd"/>
</dbReference>
<evidence type="ECO:0000256" key="1">
    <source>
        <dbReference type="SAM" id="MobiDB-lite"/>
    </source>
</evidence>
<dbReference type="Pfam" id="PF02520">
    <property type="entry name" value="ANIS5_cation-bd"/>
    <property type="match status" value="1"/>
</dbReference>
<protein>
    <recommendedName>
        <fullName evidence="2">SXP/RAL-2 family protein Ani s 5-like cation-binding domain-containing protein</fullName>
    </recommendedName>
</protein>
<evidence type="ECO:0000259" key="2">
    <source>
        <dbReference type="Pfam" id="PF02520"/>
    </source>
</evidence>
<organism evidence="3 4">
    <name type="scientific">Oesophagostomum dentatum</name>
    <name type="common">Nodular worm</name>
    <dbReference type="NCBI Taxonomy" id="61180"/>
    <lineage>
        <taxon>Eukaryota</taxon>
        <taxon>Metazoa</taxon>
        <taxon>Ecdysozoa</taxon>
        <taxon>Nematoda</taxon>
        <taxon>Chromadorea</taxon>
        <taxon>Rhabditida</taxon>
        <taxon>Rhabditina</taxon>
        <taxon>Rhabditomorpha</taxon>
        <taxon>Strongyloidea</taxon>
        <taxon>Strongylidae</taxon>
        <taxon>Oesophagostomum</taxon>
    </lineage>
</organism>
<proteinExistence type="predicted"/>
<sequence>MLVLLFALICLAAAQPMQRNQLPKFPFLNQVGFAAQQEFQNIFSTRDLTRPQFEERIMQWAEKYNVKKSVLSFKEKLEKDKKTAEAELQQALTKLPQFFRDCKQIAEDSRLTWKQAEEKRDQLVKKLTPKEQQAAAILSQLFVPVDESEARSKQYGPAAGGQYPQGQYGQQGQQFYGDGQY</sequence>
<dbReference type="AlphaFoldDB" id="A0A0B1T8P2"/>